<dbReference type="InterPro" id="IPR025366">
    <property type="entry name" value="DUF4270"/>
</dbReference>
<sequence>MTYKVRLLGLLVFIGLAVSCSTDSYNTSDFIAGDAFTSSNIRVVLVDTMTVEVSTIKFDRINTGSSSRVLIGQYVDPIFGTVRSANYSGFLPNSYYISTDAKYDSIVLFLKYDGYYYNDTTKTNSIQVKRLIENFNPDEDDYFYNTSTVASSDEIIGTLSYSPRPQSTDSLQIKLSDNLGIEFFNNLQNKVITNTAEFTSKFKGLSIQPGNEDNGSVVGFEKSTSTFFMRLYYSTAEETDIVQSYTDISLNSTDSPNPFFNQISAENPISYLQELTNGEMSLSSSKSNNQSYIQSGTGYATTIELPYLKTIKNIGGQGTLLKAALKIKPVLGSYNDFLILRDYFTVYQVDSNNEIIQQLNATDGSALSALLNTANQEYNDVYYEISLTSYIENILTTDLNSNNTLLLIPENYNATVDRFILNGTNNTNYKTVLELTYAVYDENN</sequence>
<accession>A0A1W1ZV34</accession>
<dbReference type="Proteomes" id="UP000192360">
    <property type="component" value="Unassembled WGS sequence"/>
</dbReference>
<evidence type="ECO:0000256" key="1">
    <source>
        <dbReference type="SAM" id="SignalP"/>
    </source>
</evidence>
<dbReference type="OrthoDB" id="1092930at2"/>
<evidence type="ECO:0008006" key="4">
    <source>
        <dbReference type="Google" id="ProtNLM"/>
    </source>
</evidence>
<gene>
    <name evidence="2" type="ORF">SAMN05660703_1539</name>
</gene>
<dbReference type="AlphaFoldDB" id="A0A1W1ZV34"/>
<evidence type="ECO:0000313" key="3">
    <source>
        <dbReference type="Proteomes" id="UP000192360"/>
    </source>
</evidence>
<protein>
    <recommendedName>
        <fullName evidence="4">DUF4270 domain-containing protein</fullName>
    </recommendedName>
</protein>
<dbReference type="Pfam" id="PF14092">
    <property type="entry name" value="DUF4270"/>
    <property type="match status" value="1"/>
</dbReference>
<dbReference type="RefSeq" id="WP_084060883.1">
    <property type="nucleotide sequence ID" value="NZ_FWXO01000002.1"/>
</dbReference>
<dbReference type="EMBL" id="FWXO01000002">
    <property type="protein sequence ID" value="SMC51918.1"/>
    <property type="molecule type" value="Genomic_DNA"/>
</dbReference>
<organism evidence="2 3">
    <name type="scientific">Cellulophaga tyrosinoxydans</name>
    <dbReference type="NCBI Taxonomy" id="504486"/>
    <lineage>
        <taxon>Bacteria</taxon>
        <taxon>Pseudomonadati</taxon>
        <taxon>Bacteroidota</taxon>
        <taxon>Flavobacteriia</taxon>
        <taxon>Flavobacteriales</taxon>
        <taxon>Flavobacteriaceae</taxon>
        <taxon>Cellulophaga</taxon>
    </lineage>
</organism>
<name>A0A1W1ZV34_9FLAO</name>
<dbReference type="STRING" id="504486.SAMN05660703_1539"/>
<keyword evidence="3" id="KW-1185">Reference proteome</keyword>
<feature type="signal peptide" evidence="1">
    <location>
        <begin position="1"/>
        <end position="24"/>
    </location>
</feature>
<proteinExistence type="predicted"/>
<dbReference type="PROSITE" id="PS51257">
    <property type="entry name" value="PROKAR_LIPOPROTEIN"/>
    <property type="match status" value="1"/>
</dbReference>
<keyword evidence="1" id="KW-0732">Signal</keyword>
<feature type="chain" id="PRO_5010728904" description="DUF4270 domain-containing protein" evidence="1">
    <location>
        <begin position="25"/>
        <end position="444"/>
    </location>
</feature>
<reference evidence="2 3" key="1">
    <citation type="submission" date="2017-04" db="EMBL/GenBank/DDBJ databases">
        <authorList>
            <person name="Afonso C.L."/>
            <person name="Miller P.J."/>
            <person name="Scott M.A."/>
            <person name="Spackman E."/>
            <person name="Goraichik I."/>
            <person name="Dimitrov K.M."/>
            <person name="Suarez D.L."/>
            <person name="Swayne D.E."/>
        </authorList>
    </citation>
    <scope>NUCLEOTIDE SEQUENCE [LARGE SCALE GENOMIC DNA]</scope>
    <source>
        <strain evidence="2 3">DSM 21164</strain>
    </source>
</reference>
<evidence type="ECO:0000313" key="2">
    <source>
        <dbReference type="EMBL" id="SMC51918.1"/>
    </source>
</evidence>